<keyword evidence="10 17" id="KW-0067">ATP-binding</keyword>
<dbReference type="Gene3D" id="3.30.200.20">
    <property type="entry name" value="Phosphorylase Kinase, domain 1"/>
    <property type="match status" value="1"/>
</dbReference>
<feature type="binding site" evidence="17">
    <location>
        <position position="368"/>
    </location>
    <ligand>
        <name>ATP</name>
        <dbReference type="ChEBI" id="CHEBI:30616"/>
    </ligand>
</feature>
<keyword evidence="11 18" id="KW-1133">Transmembrane helix</keyword>
<keyword evidence="5 18" id="KW-0812">Transmembrane</keyword>
<feature type="signal peptide" evidence="19">
    <location>
        <begin position="1"/>
        <end position="38"/>
    </location>
</feature>
<dbReference type="CDD" id="cd23509">
    <property type="entry name" value="Gnk2-like"/>
    <property type="match status" value="2"/>
</dbReference>
<keyword evidence="2" id="KW-0723">Serine/threonine-protein kinase</keyword>
<evidence type="ECO:0000256" key="10">
    <source>
        <dbReference type="ARBA" id="ARBA00022840"/>
    </source>
</evidence>
<dbReference type="FunFam" id="3.30.200.20:FF:000177">
    <property type="entry name" value="Cysteine-rich receptor-like protein kinase 2"/>
    <property type="match status" value="1"/>
</dbReference>
<name>A0A843VJD9_COLES</name>
<evidence type="ECO:0000256" key="14">
    <source>
        <dbReference type="ARBA" id="ARBA00023180"/>
    </source>
</evidence>
<dbReference type="InterPro" id="IPR011009">
    <property type="entry name" value="Kinase-like_dom_sf"/>
</dbReference>
<dbReference type="CDD" id="cd14066">
    <property type="entry name" value="STKc_IRAK"/>
    <property type="match status" value="1"/>
</dbReference>
<evidence type="ECO:0000256" key="4">
    <source>
        <dbReference type="ARBA" id="ARBA00022679"/>
    </source>
</evidence>
<evidence type="ECO:0000256" key="9">
    <source>
        <dbReference type="ARBA" id="ARBA00022777"/>
    </source>
</evidence>
<dbReference type="Gene3D" id="1.20.5.510">
    <property type="entry name" value="Single helix bin"/>
    <property type="match status" value="1"/>
</dbReference>
<evidence type="ECO:0000313" key="22">
    <source>
        <dbReference type="EMBL" id="MQL93740.1"/>
    </source>
</evidence>
<dbReference type="SMART" id="SM00220">
    <property type="entry name" value="S_TKc"/>
    <property type="match status" value="1"/>
</dbReference>
<reference evidence="22" key="1">
    <citation type="submission" date="2017-07" db="EMBL/GenBank/DDBJ databases">
        <title>Taro Niue Genome Assembly and Annotation.</title>
        <authorList>
            <person name="Atibalentja N."/>
            <person name="Keating K."/>
            <person name="Fields C.J."/>
        </authorList>
    </citation>
    <scope>NUCLEOTIDE SEQUENCE</scope>
    <source>
        <strain evidence="22">Niue_2</strain>
        <tissue evidence="22">Leaf</tissue>
    </source>
</reference>
<dbReference type="InterPro" id="IPR008271">
    <property type="entry name" value="Ser/Thr_kinase_AS"/>
</dbReference>
<dbReference type="InterPro" id="IPR052059">
    <property type="entry name" value="CR_Ser/Thr_kinase"/>
</dbReference>
<keyword evidence="13" id="KW-0675">Receptor</keyword>
<dbReference type="Proteomes" id="UP000652761">
    <property type="component" value="Unassembled WGS sequence"/>
</dbReference>
<comment type="caution">
    <text evidence="22">The sequence shown here is derived from an EMBL/GenBank/DDBJ whole genome shotgun (WGS) entry which is preliminary data.</text>
</comment>
<comment type="catalytic activity">
    <reaction evidence="16">
        <text>L-threonyl-[protein] + ATP = O-phospho-L-threonyl-[protein] + ADP + H(+)</text>
        <dbReference type="Rhea" id="RHEA:46608"/>
        <dbReference type="Rhea" id="RHEA-COMP:11060"/>
        <dbReference type="Rhea" id="RHEA-COMP:11605"/>
        <dbReference type="ChEBI" id="CHEBI:15378"/>
        <dbReference type="ChEBI" id="CHEBI:30013"/>
        <dbReference type="ChEBI" id="CHEBI:30616"/>
        <dbReference type="ChEBI" id="CHEBI:61977"/>
        <dbReference type="ChEBI" id="CHEBI:456216"/>
    </reaction>
</comment>
<keyword evidence="7" id="KW-0677">Repeat</keyword>
<dbReference type="PROSITE" id="PS50011">
    <property type="entry name" value="PROTEIN_KINASE_DOM"/>
    <property type="match status" value="1"/>
</dbReference>
<dbReference type="EMBL" id="NMUH01001592">
    <property type="protein sequence ID" value="MQL93740.1"/>
    <property type="molecule type" value="Genomic_DNA"/>
</dbReference>
<keyword evidence="8 17" id="KW-0547">Nucleotide-binding</keyword>
<dbReference type="PANTHER" id="PTHR47973">
    <property type="entry name" value="CYSTEINE-RICH RECEPTOR-LIKE PROTEIN KINASE 3"/>
    <property type="match status" value="1"/>
</dbReference>
<proteinExistence type="predicted"/>
<evidence type="ECO:0000256" key="12">
    <source>
        <dbReference type="ARBA" id="ARBA00023136"/>
    </source>
</evidence>
<comment type="subcellular location">
    <subcellularLocation>
        <location evidence="1">Membrane</location>
        <topology evidence="1">Single-pass membrane protein</topology>
    </subcellularLocation>
</comment>
<evidence type="ECO:0000256" key="17">
    <source>
        <dbReference type="PROSITE-ProRule" id="PRU10141"/>
    </source>
</evidence>
<feature type="domain" description="Gnk2-homologous" evidence="21">
    <location>
        <begin position="42"/>
        <end position="144"/>
    </location>
</feature>
<evidence type="ECO:0000259" key="20">
    <source>
        <dbReference type="PROSITE" id="PS50011"/>
    </source>
</evidence>
<keyword evidence="14" id="KW-0325">Glycoprotein</keyword>
<protein>
    <recommendedName>
        <fullName evidence="24">Cysteine-rich receptor-like protein kinase 2</fullName>
    </recommendedName>
</protein>
<dbReference type="InterPro" id="IPR002902">
    <property type="entry name" value="GNK2"/>
</dbReference>
<gene>
    <name evidence="22" type="ORF">Taro_026386</name>
</gene>
<evidence type="ECO:0000256" key="1">
    <source>
        <dbReference type="ARBA" id="ARBA00004167"/>
    </source>
</evidence>
<evidence type="ECO:0000256" key="5">
    <source>
        <dbReference type="ARBA" id="ARBA00022692"/>
    </source>
</evidence>
<dbReference type="GO" id="GO:0005524">
    <property type="term" value="F:ATP binding"/>
    <property type="evidence" value="ECO:0007669"/>
    <property type="project" value="UniProtKB-UniRule"/>
</dbReference>
<evidence type="ECO:0000256" key="19">
    <source>
        <dbReference type="SAM" id="SignalP"/>
    </source>
</evidence>
<evidence type="ECO:0000256" key="16">
    <source>
        <dbReference type="ARBA" id="ARBA00047951"/>
    </source>
</evidence>
<dbReference type="OrthoDB" id="4062651at2759"/>
<evidence type="ECO:0000256" key="8">
    <source>
        <dbReference type="ARBA" id="ARBA00022741"/>
    </source>
</evidence>
<evidence type="ECO:0000256" key="11">
    <source>
        <dbReference type="ARBA" id="ARBA00022989"/>
    </source>
</evidence>
<dbReference type="AlphaFoldDB" id="A0A843VJD9"/>
<feature type="chain" id="PRO_5032415313" description="Cysteine-rich receptor-like protein kinase 2" evidence="19">
    <location>
        <begin position="39"/>
        <end position="650"/>
    </location>
</feature>
<evidence type="ECO:0008006" key="24">
    <source>
        <dbReference type="Google" id="ProtNLM"/>
    </source>
</evidence>
<dbReference type="SUPFAM" id="SSF56112">
    <property type="entry name" value="Protein kinase-like (PK-like)"/>
    <property type="match status" value="1"/>
</dbReference>
<dbReference type="Gene3D" id="1.10.510.10">
    <property type="entry name" value="Transferase(Phosphotransferase) domain 1"/>
    <property type="match status" value="1"/>
</dbReference>
<dbReference type="InterPro" id="IPR017441">
    <property type="entry name" value="Protein_kinase_ATP_BS"/>
</dbReference>
<dbReference type="PROSITE" id="PS00107">
    <property type="entry name" value="PROTEIN_KINASE_ATP"/>
    <property type="match status" value="1"/>
</dbReference>
<sequence>METSTALPKHRRRQLRRAFLHLRVLLLTVCFFADAVVGDPQTHLLNNGCSQYNVTDRVSFLANLNASISDLRSQLRTSPHFATAQSLRSSDPVYALFQCRDYLSPADCAACFTVAGEFIRGCGAATGARAVYDGCFLRYESNFFFDQSTLPGKKGICGSRSATGARFKLAVDELLADLAAATPRAEGFFAAAEKGGAGDAMVYGVAQCLRTVSASGCGDCLRVAYESVKDCPPATDARAVDAGCFMRYSDAAFFPANQTMDLHRLLRSDRSGRKAAIIGGVVGGVGLLLLPAVALFLWRRRTKRIQQRDGHRGCILAATELRSATNFHYRDLKAATQNFSDENKLGGGGFGDVYKGFLNNEIIVAVKKLAIGSDRVQEYFKNEVKLISNVHHRNLVRLLGFSSKAPALFLVYEYMANRSLDNFLFGEKHGTLNWQQRFDIILGMARGLAYLHEEFHVRIIHRDIKSSNILLDDNLQAKVADFGLATLIPGDQSHLSTKFAGTLGYTAPEYAIRGQLSEKVDTYGYGVVVLEIISGRKNNDMKLEPTKQCLLEWAWRLYEEGKLIDLVDATLNPNEYKAVEVTKVIKIALLCTQSEVPARPTMSLVVAYLLTLSEIEQQLTKPTFIGSTSRVTPAVSHSTASVTISDFSGR</sequence>
<feature type="domain" description="Protein kinase" evidence="20">
    <location>
        <begin position="339"/>
        <end position="611"/>
    </location>
</feature>
<keyword evidence="3" id="KW-0597">Phosphoprotein</keyword>
<feature type="domain" description="Gnk2-homologous" evidence="21">
    <location>
        <begin position="149"/>
        <end position="253"/>
    </location>
</feature>
<keyword evidence="23" id="KW-1185">Reference proteome</keyword>
<evidence type="ECO:0000256" key="6">
    <source>
        <dbReference type="ARBA" id="ARBA00022729"/>
    </source>
</evidence>
<evidence type="ECO:0000256" key="18">
    <source>
        <dbReference type="SAM" id="Phobius"/>
    </source>
</evidence>
<dbReference type="SMR" id="A0A843VJD9"/>
<dbReference type="FunFam" id="3.30.430.20:FF:000015">
    <property type="entry name" value="Cysteine-rich receptor-like protein kinase 3"/>
    <property type="match status" value="1"/>
</dbReference>
<evidence type="ECO:0000256" key="7">
    <source>
        <dbReference type="ARBA" id="ARBA00022737"/>
    </source>
</evidence>
<dbReference type="FunFam" id="1.10.510.10:FF:000336">
    <property type="entry name" value="Cysteine-rich receptor-like protein kinase 2"/>
    <property type="match status" value="1"/>
</dbReference>
<dbReference type="Pfam" id="PF07714">
    <property type="entry name" value="PK_Tyr_Ser-Thr"/>
    <property type="match status" value="1"/>
</dbReference>
<accession>A0A843VJD9</accession>
<feature type="transmembrane region" description="Helical" evidence="18">
    <location>
        <begin position="275"/>
        <end position="298"/>
    </location>
</feature>
<evidence type="ECO:0000259" key="21">
    <source>
        <dbReference type="PROSITE" id="PS51473"/>
    </source>
</evidence>
<keyword evidence="6 19" id="KW-0732">Signal</keyword>
<keyword evidence="9" id="KW-0418">Kinase</keyword>
<organism evidence="22 23">
    <name type="scientific">Colocasia esculenta</name>
    <name type="common">Wild taro</name>
    <name type="synonym">Arum esculentum</name>
    <dbReference type="NCBI Taxonomy" id="4460"/>
    <lineage>
        <taxon>Eukaryota</taxon>
        <taxon>Viridiplantae</taxon>
        <taxon>Streptophyta</taxon>
        <taxon>Embryophyta</taxon>
        <taxon>Tracheophyta</taxon>
        <taxon>Spermatophyta</taxon>
        <taxon>Magnoliopsida</taxon>
        <taxon>Liliopsida</taxon>
        <taxon>Araceae</taxon>
        <taxon>Aroideae</taxon>
        <taxon>Colocasieae</taxon>
        <taxon>Colocasia</taxon>
    </lineage>
</organism>
<dbReference type="GO" id="GO:0016020">
    <property type="term" value="C:membrane"/>
    <property type="evidence" value="ECO:0007669"/>
    <property type="project" value="UniProtKB-SubCell"/>
</dbReference>
<evidence type="ECO:0000256" key="2">
    <source>
        <dbReference type="ARBA" id="ARBA00022527"/>
    </source>
</evidence>
<dbReference type="PROSITE" id="PS00108">
    <property type="entry name" value="PROTEIN_KINASE_ST"/>
    <property type="match status" value="1"/>
</dbReference>
<dbReference type="GO" id="GO:0004674">
    <property type="term" value="F:protein serine/threonine kinase activity"/>
    <property type="evidence" value="ECO:0007669"/>
    <property type="project" value="UniProtKB-KW"/>
</dbReference>
<dbReference type="PROSITE" id="PS51473">
    <property type="entry name" value="GNK2"/>
    <property type="match status" value="2"/>
</dbReference>
<evidence type="ECO:0000313" key="23">
    <source>
        <dbReference type="Proteomes" id="UP000652761"/>
    </source>
</evidence>
<keyword evidence="12 18" id="KW-0472">Membrane</keyword>
<dbReference type="InterPro" id="IPR000719">
    <property type="entry name" value="Prot_kinase_dom"/>
</dbReference>
<keyword evidence="4" id="KW-0808">Transferase</keyword>
<dbReference type="InterPro" id="IPR001245">
    <property type="entry name" value="Ser-Thr/Tyr_kinase_cat_dom"/>
</dbReference>
<dbReference type="Pfam" id="PF01657">
    <property type="entry name" value="Stress-antifung"/>
    <property type="match status" value="2"/>
</dbReference>
<evidence type="ECO:0000256" key="13">
    <source>
        <dbReference type="ARBA" id="ARBA00023170"/>
    </source>
</evidence>
<evidence type="ECO:0000256" key="3">
    <source>
        <dbReference type="ARBA" id="ARBA00022553"/>
    </source>
</evidence>
<comment type="catalytic activity">
    <reaction evidence="15">
        <text>L-seryl-[protein] + ATP = O-phospho-L-seryl-[protein] + ADP + H(+)</text>
        <dbReference type="Rhea" id="RHEA:17989"/>
        <dbReference type="Rhea" id="RHEA-COMP:9863"/>
        <dbReference type="Rhea" id="RHEA-COMP:11604"/>
        <dbReference type="ChEBI" id="CHEBI:15378"/>
        <dbReference type="ChEBI" id="CHEBI:29999"/>
        <dbReference type="ChEBI" id="CHEBI:30616"/>
        <dbReference type="ChEBI" id="CHEBI:83421"/>
        <dbReference type="ChEBI" id="CHEBI:456216"/>
    </reaction>
</comment>
<dbReference type="InterPro" id="IPR038408">
    <property type="entry name" value="GNK2_sf"/>
</dbReference>
<dbReference type="Gene3D" id="3.30.430.20">
    <property type="entry name" value="Gnk2 domain, C-X8-C-X2-C motif"/>
    <property type="match status" value="2"/>
</dbReference>
<evidence type="ECO:0000256" key="15">
    <source>
        <dbReference type="ARBA" id="ARBA00047558"/>
    </source>
</evidence>